<gene>
    <name evidence="1" type="ORF">AVENLUH5627_01144</name>
</gene>
<dbReference type="PATRIC" id="fig|52133.18.peg.1190"/>
<comment type="caution">
    <text evidence="1">The sequence shown here is derived from an EMBL/GenBank/DDBJ whole genome shotgun (WGS) entry which is preliminary data.</text>
</comment>
<protein>
    <submittedName>
        <fullName evidence="1">Uncharacterized protein</fullName>
    </submittedName>
</protein>
<dbReference type="Proteomes" id="UP000075680">
    <property type="component" value="Unassembled WGS sequence"/>
</dbReference>
<reference evidence="1 2" key="1">
    <citation type="journal article" date="2016" name="Sci. Rep.">
        <title>Genomic and phenotypic characterization of the species Acinetobacter venetianus.</title>
        <authorList>
            <person name="Fondi M."/>
            <person name="Maida I."/>
            <person name="Perrin E."/>
            <person name="Orlandini V."/>
            <person name="La Torre L."/>
            <person name="Bosi E."/>
            <person name="Negroni A."/>
            <person name="Zanaroli G."/>
            <person name="Fava F."/>
            <person name="Decorosi F."/>
            <person name="Giovannetti L."/>
            <person name="Viti C."/>
            <person name="Vaneechoutte M."/>
            <person name="Dijkshoorn L."/>
            <person name="Fani R."/>
        </authorList>
    </citation>
    <scope>NUCLEOTIDE SEQUENCE [LARGE SCALE GENOMIC DNA]</scope>
    <source>
        <strain evidence="1 2">LUH5627</strain>
    </source>
</reference>
<evidence type="ECO:0000313" key="2">
    <source>
        <dbReference type="Proteomes" id="UP000075680"/>
    </source>
</evidence>
<dbReference type="AlphaFoldDB" id="A0A150HWG8"/>
<accession>A0A150HWG8</accession>
<evidence type="ECO:0000313" key="1">
    <source>
        <dbReference type="EMBL" id="KXZ71213.1"/>
    </source>
</evidence>
<proteinExistence type="predicted"/>
<organism evidence="1 2">
    <name type="scientific">Acinetobacter venetianus</name>
    <dbReference type="NCBI Taxonomy" id="52133"/>
    <lineage>
        <taxon>Bacteria</taxon>
        <taxon>Pseudomonadati</taxon>
        <taxon>Pseudomonadota</taxon>
        <taxon>Gammaproteobacteria</taxon>
        <taxon>Moraxellales</taxon>
        <taxon>Moraxellaceae</taxon>
        <taxon>Acinetobacter</taxon>
    </lineage>
</organism>
<name>A0A150HWG8_9GAMM</name>
<dbReference type="EMBL" id="JRUE01000109">
    <property type="protein sequence ID" value="KXZ71213.1"/>
    <property type="molecule type" value="Genomic_DNA"/>
</dbReference>
<sequence>MHATFNEICLLLYYVISLQSQLIKSFISSKYACQNFGYRSKVVKKLLLVLPALFALNGCVAPNANNTTATTSQQLGMTALKVAVNAKCINEINTLPAWKTATRLMTNEQRENIQTNVCGCVSEKAPNSVTTVELATAAIDPTARATIVSQVVSETVNACVAEALNK</sequence>